<keyword evidence="3" id="KW-1185">Reference proteome</keyword>
<evidence type="ECO:0000256" key="1">
    <source>
        <dbReference type="SAM" id="MobiDB-lite"/>
    </source>
</evidence>
<dbReference type="EMBL" id="JAGGNH010000004">
    <property type="protein sequence ID" value="KAJ0974482.1"/>
    <property type="molecule type" value="Genomic_DNA"/>
</dbReference>
<gene>
    <name evidence="2" type="ORF">J5N97_016447</name>
</gene>
<evidence type="ECO:0000313" key="3">
    <source>
        <dbReference type="Proteomes" id="UP001085076"/>
    </source>
</evidence>
<name>A0A9D5CJU4_9LILI</name>
<proteinExistence type="predicted"/>
<organism evidence="2 3">
    <name type="scientific">Dioscorea zingiberensis</name>
    <dbReference type="NCBI Taxonomy" id="325984"/>
    <lineage>
        <taxon>Eukaryota</taxon>
        <taxon>Viridiplantae</taxon>
        <taxon>Streptophyta</taxon>
        <taxon>Embryophyta</taxon>
        <taxon>Tracheophyta</taxon>
        <taxon>Spermatophyta</taxon>
        <taxon>Magnoliopsida</taxon>
        <taxon>Liliopsida</taxon>
        <taxon>Dioscoreales</taxon>
        <taxon>Dioscoreaceae</taxon>
        <taxon>Dioscorea</taxon>
    </lineage>
</organism>
<feature type="compositionally biased region" description="Basic and acidic residues" evidence="1">
    <location>
        <begin position="78"/>
        <end position="112"/>
    </location>
</feature>
<accession>A0A9D5CJU4</accession>
<sequence>MGGCASKPKELNGQNTEELPAEALAAAPEVKPVEGDVPAETKAEEAKKEEPLLVDLSEPKPEESKSEPVGEQLSPDISDLKPEPPVEVKDKADEEKTAKPVEKAPAKEAVKDEAVVAAVVTAEKVEQLPAEEKKA</sequence>
<feature type="compositionally biased region" description="Basic and acidic residues" evidence="1">
    <location>
        <begin position="31"/>
        <end position="68"/>
    </location>
</feature>
<dbReference type="Proteomes" id="UP001085076">
    <property type="component" value="Miscellaneous, Linkage group lg04"/>
</dbReference>
<comment type="caution">
    <text evidence="2">The sequence shown here is derived from an EMBL/GenBank/DDBJ whole genome shotgun (WGS) entry which is preliminary data.</text>
</comment>
<feature type="region of interest" description="Disordered" evidence="1">
    <location>
        <begin position="1"/>
        <end position="112"/>
    </location>
</feature>
<reference evidence="2" key="1">
    <citation type="submission" date="2021-03" db="EMBL/GenBank/DDBJ databases">
        <authorList>
            <person name="Li Z."/>
            <person name="Yang C."/>
        </authorList>
    </citation>
    <scope>NUCLEOTIDE SEQUENCE</scope>
    <source>
        <strain evidence="2">Dzin_1.0</strain>
        <tissue evidence="2">Leaf</tissue>
    </source>
</reference>
<protein>
    <submittedName>
        <fullName evidence="2">Uncharacterized protein</fullName>
    </submittedName>
</protein>
<evidence type="ECO:0000313" key="2">
    <source>
        <dbReference type="EMBL" id="KAJ0974482.1"/>
    </source>
</evidence>
<dbReference type="AlphaFoldDB" id="A0A9D5CJU4"/>
<reference evidence="2" key="2">
    <citation type="journal article" date="2022" name="Hortic Res">
        <title>The genome of Dioscorea zingiberensis sheds light on the biosynthesis, origin and evolution of the medicinally important diosgenin saponins.</title>
        <authorList>
            <person name="Li Y."/>
            <person name="Tan C."/>
            <person name="Li Z."/>
            <person name="Guo J."/>
            <person name="Li S."/>
            <person name="Chen X."/>
            <person name="Wang C."/>
            <person name="Dai X."/>
            <person name="Yang H."/>
            <person name="Song W."/>
            <person name="Hou L."/>
            <person name="Xu J."/>
            <person name="Tong Z."/>
            <person name="Xu A."/>
            <person name="Yuan X."/>
            <person name="Wang W."/>
            <person name="Yang Q."/>
            <person name="Chen L."/>
            <person name="Sun Z."/>
            <person name="Wang K."/>
            <person name="Pan B."/>
            <person name="Chen J."/>
            <person name="Bao Y."/>
            <person name="Liu F."/>
            <person name="Qi X."/>
            <person name="Gang D.R."/>
            <person name="Wen J."/>
            <person name="Li J."/>
        </authorList>
    </citation>
    <scope>NUCLEOTIDE SEQUENCE</scope>
    <source>
        <strain evidence="2">Dzin_1.0</strain>
    </source>
</reference>
<feature type="compositionally biased region" description="Low complexity" evidence="1">
    <location>
        <begin position="17"/>
        <end position="29"/>
    </location>
</feature>